<keyword evidence="1" id="KW-1133">Transmembrane helix</keyword>
<dbReference type="Proteomes" id="UP000198769">
    <property type="component" value="Unassembled WGS sequence"/>
</dbReference>
<dbReference type="RefSeq" id="WP_090024127.1">
    <property type="nucleotide sequence ID" value="NZ_FOVD01000002.1"/>
</dbReference>
<keyword evidence="1" id="KW-0812">Transmembrane</keyword>
<organism evidence="2 3">
    <name type="scientific">Chryseobacterium oleae</name>
    <dbReference type="NCBI Taxonomy" id="491207"/>
    <lineage>
        <taxon>Bacteria</taxon>
        <taxon>Pseudomonadati</taxon>
        <taxon>Bacteroidota</taxon>
        <taxon>Flavobacteriia</taxon>
        <taxon>Flavobacteriales</taxon>
        <taxon>Weeksellaceae</taxon>
        <taxon>Chryseobacterium group</taxon>
        <taxon>Chryseobacterium</taxon>
    </lineage>
</organism>
<dbReference type="AlphaFoldDB" id="A0A1I4XGG7"/>
<evidence type="ECO:0000313" key="2">
    <source>
        <dbReference type="EMBL" id="SFN24390.1"/>
    </source>
</evidence>
<dbReference type="EMBL" id="FOVD01000002">
    <property type="protein sequence ID" value="SFN24390.1"/>
    <property type="molecule type" value="Genomic_DNA"/>
</dbReference>
<accession>A0A1I4XGG7</accession>
<dbReference type="OrthoDB" id="8778559at2"/>
<name>A0A1I4XGG7_CHROL</name>
<proteinExistence type="predicted"/>
<sequence length="131" mass="15083">MKKNFYIRSALSVILLMHSVVSIFSGDVNDFGRLYLDAIGFSPFGIYLAWAVKLIHLFSVFLIWSDRWVKVVSILNMFILTLGIYFLHWQNGWYVVGGGANGIEFNVLLICCFLQLFFTEYHSGKIQKRSS</sequence>
<evidence type="ECO:0000256" key="1">
    <source>
        <dbReference type="SAM" id="Phobius"/>
    </source>
</evidence>
<feature type="transmembrane region" description="Helical" evidence="1">
    <location>
        <begin position="44"/>
        <end position="64"/>
    </location>
</feature>
<gene>
    <name evidence="2" type="ORF">SAMN05421594_1785</name>
</gene>
<feature type="transmembrane region" description="Helical" evidence="1">
    <location>
        <begin position="93"/>
        <end position="118"/>
    </location>
</feature>
<feature type="transmembrane region" description="Helical" evidence="1">
    <location>
        <begin position="5"/>
        <end position="24"/>
    </location>
</feature>
<evidence type="ECO:0000313" key="3">
    <source>
        <dbReference type="Proteomes" id="UP000198769"/>
    </source>
</evidence>
<keyword evidence="1" id="KW-0472">Membrane</keyword>
<reference evidence="3" key="1">
    <citation type="submission" date="2016-10" db="EMBL/GenBank/DDBJ databases">
        <authorList>
            <person name="Varghese N."/>
            <person name="Submissions S."/>
        </authorList>
    </citation>
    <scope>NUCLEOTIDE SEQUENCE [LARGE SCALE GENOMIC DNA]</scope>
    <source>
        <strain evidence="3">DSM 25575</strain>
    </source>
</reference>
<protein>
    <submittedName>
        <fullName evidence="2">Putative oxidoreductase</fullName>
    </submittedName>
</protein>
<feature type="transmembrane region" description="Helical" evidence="1">
    <location>
        <begin position="71"/>
        <end position="87"/>
    </location>
</feature>
<keyword evidence="3" id="KW-1185">Reference proteome</keyword>